<name>A0A5J4V1R7_9EUKA</name>
<dbReference type="AlphaFoldDB" id="A0A5J4V1R7"/>
<proteinExistence type="predicted"/>
<organism evidence="1 2">
    <name type="scientific">Streblomastix strix</name>
    <dbReference type="NCBI Taxonomy" id="222440"/>
    <lineage>
        <taxon>Eukaryota</taxon>
        <taxon>Metamonada</taxon>
        <taxon>Preaxostyla</taxon>
        <taxon>Oxymonadida</taxon>
        <taxon>Streblomastigidae</taxon>
        <taxon>Streblomastix</taxon>
    </lineage>
</organism>
<reference evidence="1 2" key="1">
    <citation type="submission" date="2019-03" db="EMBL/GenBank/DDBJ databases">
        <title>Single cell metagenomics reveals metabolic interactions within the superorganism composed of flagellate Streblomastix strix and complex community of Bacteroidetes bacteria on its surface.</title>
        <authorList>
            <person name="Treitli S.C."/>
            <person name="Kolisko M."/>
            <person name="Husnik F."/>
            <person name="Keeling P."/>
            <person name="Hampl V."/>
        </authorList>
    </citation>
    <scope>NUCLEOTIDE SEQUENCE [LARGE SCALE GENOMIC DNA]</scope>
    <source>
        <strain evidence="1">ST1C</strain>
    </source>
</reference>
<dbReference type="EMBL" id="SNRW01010609">
    <property type="protein sequence ID" value="KAA6376312.1"/>
    <property type="molecule type" value="Genomic_DNA"/>
</dbReference>
<sequence length="409" mass="43997">MEMQKLIRGLQLKGLACSTNVSVTTIGGAIEYTTFEQGQLIIGGGCIFDRCEGIEAGAGAIFSNIQNGGQLIIEGNCYFDKCINWIIYYGGGAVSSVLQYGGRSVIIRGASVFNSCESTQLGGALSFQIQNEATVTIDDSFQRAEDEVERILTNINSPSFNKTSAIYGTEFGAKSELGRKPFIDQDLEEDPRAGTACIQYCKSKSELTSDCICDSNSSSYPSSDCEKDKLCTFNLTNQSNATCPCQSTGDPKNGSFCLVYCMKGQVSINCVCDTNSTIFPLAQCQKDMLCATDLVHQSASDCPCLSTGDPRAGNTCPSYCTAKRTPNANFACDSNPNAQYFPSQCQSDRKCTASSSSTVPTDLCIYSEINYPYGCYCPMDSSQLSGIPSSRCESRTIGDPRANRTCSDQ</sequence>
<comment type="caution">
    <text evidence="1">The sequence shown here is derived from an EMBL/GenBank/DDBJ whole genome shotgun (WGS) entry which is preliminary data.</text>
</comment>
<dbReference type="Proteomes" id="UP000324800">
    <property type="component" value="Unassembled WGS sequence"/>
</dbReference>
<evidence type="ECO:0000313" key="1">
    <source>
        <dbReference type="EMBL" id="KAA6376312.1"/>
    </source>
</evidence>
<evidence type="ECO:0000313" key="2">
    <source>
        <dbReference type="Proteomes" id="UP000324800"/>
    </source>
</evidence>
<gene>
    <name evidence="1" type="ORF">EZS28_028162</name>
</gene>
<protein>
    <submittedName>
        <fullName evidence="1">Uncharacterized protein</fullName>
    </submittedName>
</protein>
<accession>A0A5J4V1R7</accession>